<keyword evidence="2" id="KW-0378">Hydrolase</keyword>
<dbReference type="Proteomes" id="UP001265083">
    <property type="component" value="Unassembled WGS sequence"/>
</dbReference>
<dbReference type="SMART" id="SM00507">
    <property type="entry name" value="HNHc"/>
    <property type="match status" value="1"/>
</dbReference>
<gene>
    <name evidence="2" type="ORF">RD149_11965</name>
</gene>
<dbReference type="CDD" id="cd00085">
    <property type="entry name" value="HNHc"/>
    <property type="match status" value="1"/>
</dbReference>
<keyword evidence="2" id="KW-0255">Endonuclease</keyword>
<dbReference type="Gene3D" id="1.10.30.50">
    <property type="match status" value="1"/>
</dbReference>
<reference evidence="2 3" key="1">
    <citation type="submission" date="2023-08" db="EMBL/GenBank/DDBJ databases">
        <title>Bioegradation of LLDPE and BLDPE plastic by marine bacteria from coast plastic debris.</title>
        <authorList>
            <person name="Rong Z."/>
        </authorList>
    </citation>
    <scope>NUCLEOTIDE SEQUENCE [LARGE SCALE GENOMIC DNA]</scope>
    <source>
        <strain evidence="2 3">Z-2</strain>
    </source>
</reference>
<comment type="caution">
    <text evidence="2">The sequence shown here is derived from an EMBL/GenBank/DDBJ whole genome shotgun (WGS) entry which is preliminary data.</text>
</comment>
<dbReference type="InterPro" id="IPR003615">
    <property type="entry name" value="HNH_nuc"/>
</dbReference>
<keyword evidence="2" id="KW-0540">Nuclease</keyword>
<dbReference type="EMBL" id="JAVLUS010000008">
    <property type="protein sequence ID" value="MDS1114481.1"/>
    <property type="molecule type" value="Genomic_DNA"/>
</dbReference>
<name>A0ABU2GSP2_9ACTN</name>
<dbReference type="InterPro" id="IPR002711">
    <property type="entry name" value="HNH"/>
</dbReference>
<organism evidence="2 3">
    <name type="scientific">Gordonia westfalica</name>
    <dbReference type="NCBI Taxonomy" id="158898"/>
    <lineage>
        <taxon>Bacteria</taxon>
        <taxon>Bacillati</taxon>
        <taxon>Actinomycetota</taxon>
        <taxon>Actinomycetes</taxon>
        <taxon>Mycobacteriales</taxon>
        <taxon>Gordoniaceae</taxon>
        <taxon>Gordonia</taxon>
    </lineage>
</organism>
<keyword evidence="3" id="KW-1185">Reference proteome</keyword>
<evidence type="ECO:0000313" key="2">
    <source>
        <dbReference type="EMBL" id="MDS1114481.1"/>
    </source>
</evidence>
<accession>A0ABU2GSP2</accession>
<evidence type="ECO:0000313" key="3">
    <source>
        <dbReference type="Proteomes" id="UP001265083"/>
    </source>
</evidence>
<evidence type="ECO:0000259" key="1">
    <source>
        <dbReference type="SMART" id="SM00507"/>
    </source>
</evidence>
<sequence>MPKPCLVCGEPSTESRCPDHQLHKTHIGRHAVHTNTTRWKKLSRKLRRMQPFCSTCGARDDLTVDHKTPLTQRPDLAYDLDNLDVLCRPCNSAKADR</sequence>
<dbReference type="Pfam" id="PF01844">
    <property type="entry name" value="HNH"/>
    <property type="match status" value="1"/>
</dbReference>
<dbReference type="RefSeq" id="WP_310950613.1">
    <property type="nucleotide sequence ID" value="NZ_JAVLUS010000008.1"/>
</dbReference>
<dbReference type="GO" id="GO:0004519">
    <property type="term" value="F:endonuclease activity"/>
    <property type="evidence" value="ECO:0007669"/>
    <property type="project" value="UniProtKB-KW"/>
</dbReference>
<proteinExistence type="predicted"/>
<feature type="domain" description="HNH nuclease" evidence="1">
    <location>
        <begin position="41"/>
        <end position="92"/>
    </location>
</feature>
<protein>
    <submittedName>
        <fullName evidence="2">HNH endonuclease</fullName>
    </submittedName>
</protein>